<sequence>MFVFVVDELRPGCDPYFKLKNQEHDLWKKNVSWTMVTAPLPTRIQS</sequence>
<organism evidence="1 2">
    <name type="scientific">Nitrospina watsonii</name>
    <dbReference type="NCBI Taxonomy" id="1323948"/>
    <lineage>
        <taxon>Bacteria</taxon>
        <taxon>Pseudomonadati</taxon>
        <taxon>Nitrospinota/Tectimicrobiota group</taxon>
        <taxon>Nitrospinota</taxon>
        <taxon>Nitrospinia</taxon>
        <taxon>Nitrospinales</taxon>
        <taxon>Nitrospinaceae</taxon>
        <taxon>Nitrospina</taxon>
    </lineage>
</organism>
<evidence type="ECO:0000313" key="1">
    <source>
        <dbReference type="EMBL" id="CAI2719093.1"/>
    </source>
</evidence>
<dbReference type="EMBL" id="OX336137">
    <property type="protein sequence ID" value="CAI2719093.1"/>
    <property type="molecule type" value="Genomic_DNA"/>
</dbReference>
<evidence type="ECO:0000313" key="2">
    <source>
        <dbReference type="Proteomes" id="UP001157733"/>
    </source>
</evidence>
<name>A0ABN8W0G8_9BACT</name>
<protein>
    <submittedName>
        <fullName evidence="1">Uncharacterized protein</fullName>
    </submittedName>
</protein>
<keyword evidence="2" id="KW-1185">Reference proteome</keyword>
<accession>A0ABN8W0G8</accession>
<proteinExistence type="predicted"/>
<dbReference type="Proteomes" id="UP001157733">
    <property type="component" value="Chromosome"/>
</dbReference>
<reference evidence="1 2" key="1">
    <citation type="submission" date="2022-09" db="EMBL/GenBank/DDBJ databases">
        <authorList>
            <person name="Kop L."/>
        </authorList>
    </citation>
    <scope>NUCLEOTIDE SEQUENCE [LARGE SCALE GENOMIC DNA]</scope>
    <source>
        <strain evidence="1 2">347</strain>
    </source>
</reference>
<gene>
    <name evidence="1" type="ORF">NSPWAT_2237</name>
</gene>